<dbReference type="InterPro" id="IPR050312">
    <property type="entry name" value="IolE/XylAMocC-like"/>
</dbReference>
<gene>
    <name evidence="2" type="ORF">METZ01_LOCUS195068</name>
</gene>
<dbReference type="InterPro" id="IPR036237">
    <property type="entry name" value="Xyl_isomerase-like_sf"/>
</dbReference>
<accession>A0A382DWB4</accession>
<name>A0A382DWB4_9ZZZZ</name>
<dbReference type="InterPro" id="IPR013022">
    <property type="entry name" value="Xyl_isomerase-like_TIM-brl"/>
</dbReference>
<dbReference type="AlphaFoldDB" id="A0A382DWB4"/>
<organism evidence="2">
    <name type="scientific">marine metagenome</name>
    <dbReference type="NCBI Taxonomy" id="408172"/>
    <lineage>
        <taxon>unclassified sequences</taxon>
        <taxon>metagenomes</taxon>
        <taxon>ecological metagenomes</taxon>
    </lineage>
</organism>
<evidence type="ECO:0000259" key="1">
    <source>
        <dbReference type="Pfam" id="PF01261"/>
    </source>
</evidence>
<dbReference type="Pfam" id="PF01261">
    <property type="entry name" value="AP_endonuc_2"/>
    <property type="match status" value="1"/>
</dbReference>
<evidence type="ECO:0000313" key="2">
    <source>
        <dbReference type="EMBL" id="SVB42214.1"/>
    </source>
</evidence>
<dbReference type="PANTHER" id="PTHR12110:SF53">
    <property type="entry name" value="BLR5974 PROTEIN"/>
    <property type="match status" value="1"/>
</dbReference>
<dbReference type="SUPFAM" id="SSF51658">
    <property type="entry name" value="Xylose isomerase-like"/>
    <property type="match status" value="1"/>
</dbReference>
<dbReference type="Gene3D" id="3.20.20.150">
    <property type="entry name" value="Divalent-metal-dependent TIM barrel enzymes"/>
    <property type="match status" value="1"/>
</dbReference>
<sequence length="266" mass="29895">MIKLGTMSLNVRNTTATEFAGIVSDLGLDVIELHSSAFESTDLDYLRDLKMDLMKKGLPIGYIGISNNFGRPVEEHPDQISLIKKWIDVASFMSCPIVRVFAAYLPEDCTDEEAIWPPMISGFKEVAEYGYEKGILVGLQNHNHNNVTRTGNDLIRALRETDHPYFTHILDTGQYAGSPGASGHRGTSHPNYDCYDSITKTAPYAVYIRAKFYQIDSGVEEWLDYPRILDILRAQSYNGCISIVYEGESDPIESMRKAASYLRSIF</sequence>
<protein>
    <recommendedName>
        <fullName evidence="1">Xylose isomerase-like TIM barrel domain-containing protein</fullName>
    </recommendedName>
</protein>
<reference evidence="2" key="1">
    <citation type="submission" date="2018-05" db="EMBL/GenBank/DDBJ databases">
        <authorList>
            <person name="Lanie J.A."/>
            <person name="Ng W.-L."/>
            <person name="Kazmierczak K.M."/>
            <person name="Andrzejewski T.M."/>
            <person name="Davidsen T.M."/>
            <person name="Wayne K.J."/>
            <person name="Tettelin H."/>
            <person name="Glass J.I."/>
            <person name="Rusch D."/>
            <person name="Podicherti R."/>
            <person name="Tsui H.-C.T."/>
            <person name="Winkler M.E."/>
        </authorList>
    </citation>
    <scope>NUCLEOTIDE SEQUENCE</scope>
</reference>
<dbReference type="PANTHER" id="PTHR12110">
    <property type="entry name" value="HYDROXYPYRUVATE ISOMERASE"/>
    <property type="match status" value="1"/>
</dbReference>
<dbReference type="EMBL" id="UINC01041232">
    <property type="protein sequence ID" value="SVB42214.1"/>
    <property type="molecule type" value="Genomic_DNA"/>
</dbReference>
<proteinExistence type="predicted"/>
<feature type="domain" description="Xylose isomerase-like TIM barrel" evidence="1">
    <location>
        <begin position="23"/>
        <end position="264"/>
    </location>
</feature>